<dbReference type="InterPro" id="IPR025965">
    <property type="entry name" value="FlgD/Vpr_Ig-like"/>
</dbReference>
<evidence type="ECO:0000313" key="4">
    <source>
        <dbReference type="Proteomes" id="UP000739538"/>
    </source>
</evidence>
<dbReference type="Gene3D" id="2.60.40.4070">
    <property type="match status" value="1"/>
</dbReference>
<proteinExistence type="predicted"/>
<dbReference type="Gene3D" id="2.120.10.30">
    <property type="entry name" value="TolB, C-terminal domain"/>
    <property type="match status" value="1"/>
</dbReference>
<dbReference type="InterPro" id="IPR026444">
    <property type="entry name" value="Secre_tail"/>
</dbReference>
<protein>
    <submittedName>
        <fullName evidence="3">PQQ-dependent sugar dehydrogenase</fullName>
    </submittedName>
</protein>
<comment type="caution">
    <text evidence="3">The sequence shown here is derived from an EMBL/GenBank/DDBJ whole genome shotgun (WGS) entry which is preliminary data.</text>
</comment>
<feature type="non-terminal residue" evidence="3">
    <location>
        <position position="1"/>
    </location>
</feature>
<evidence type="ECO:0000259" key="2">
    <source>
        <dbReference type="Pfam" id="PF13860"/>
    </source>
</evidence>
<gene>
    <name evidence="3" type="ORF">KDA27_28390</name>
</gene>
<feature type="domain" description="FlgD/Vpr Ig-like" evidence="2">
    <location>
        <begin position="431"/>
        <end position="485"/>
    </location>
</feature>
<reference evidence="3" key="2">
    <citation type="journal article" date="2021" name="Microbiome">
        <title>Successional dynamics and alternative stable states in a saline activated sludge microbial community over 9 years.</title>
        <authorList>
            <person name="Wang Y."/>
            <person name="Ye J."/>
            <person name="Ju F."/>
            <person name="Liu L."/>
            <person name="Boyd J.A."/>
            <person name="Deng Y."/>
            <person name="Parks D.H."/>
            <person name="Jiang X."/>
            <person name="Yin X."/>
            <person name="Woodcroft B.J."/>
            <person name="Tyson G.W."/>
            <person name="Hugenholtz P."/>
            <person name="Polz M.F."/>
            <person name="Zhang T."/>
        </authorList>
    </citation>
    <scope>NUCLEOTIDE SEQUENCE</scope>
    <source>
        <strain evidence="3">HKST-UBA02</strain>
    </source>
</reference>
<dbReference type="NCBIfam" id="TIGR04183">
    <property type="entry name" value="Por_Secre_tail"/>
    <property type="match status" value="1"/>
</dbReference>
<dbReference type="PANTHER" id="PTHR19328">
    <property type="entry name" value="HEDGEHOG-INTERACTING PROTEIN"/>
    <property type="match status" value="1"/>
</dbReference>
<dbReference type="PANTHER" id="PTHR19328:SF13">
    <property type="entry name" value="HIPL1 PROTEIN"/>
    <property type="match status" value="1"/>
</dbReference>
<dbReference type="AlphaFoldDB" id="A0A956NMF3"/>
<accession>A0A956NMF3</accession>
<evidence type="ECO:0000259" key="1">
    <source>
        <dbReference type="Pfam" id="PF07995"/>
    </source>
</evidence>
<dbReference type="InterPro" id="IPR012938">
    <property type="entry name" value="Glc/Sorbosone_DH"/>
</dbReference>
<organism evidence="3 4">
    <name type="scientific">Eiseniibacteriota bacterium</name>
    <dbReference type="NCBI Taxonomy" id="2212470"/>
    <lineage>
        <taxon>Bacteria</taxon>
        <taxon>Candidatus Eiseniibacteriota</taxon>
    </lineage>
</organism>
<feature type="domain" description="Glucose/Sorbosone dehydrogenase" evidence="1">
    <location>
        <begin position="20"/>
        <end position="353"/>
    </location>
</feature>
<dbReference type="Proteomes" id="UP000739538">
    <property type="component" value="Unassembled WGS sequence"/>
</dbReference>
<dbReference type="InterPro" id="IPR011041">
    <property type="entry name" value="Quinoprot_gluc/sorb_DH_b-prop"/>
</dbReference>
<evidence type="ECO:0000313" key="3">
    <source>
        <dbReference type="EMBL" id="MCA9759750.1"/>
    </source>
</evidence>
<dbReference type="Pfam" id="PF13860">
    <property type="entry name" value="FlgD_ig"/>
    <property type="match status" value="1"/>
</dbReference>
<name>A0A956NMF3_UNCEI</name>
<dbReference type="InterPro" id="IPR011042">
    <property type="entry name" value="6-blade_b-propeller_TolB-like"/>
</dbReference>
<dbReference type="SUPFAM" id="SSF50952">
    <property type="entry name" value="Soluble quinoprotein glucose dehydrogenase"/>
    <property type="match status" value="1"/>
</dbReference>
<dbReference type="Pfam" id="PF07995">
    <property type="entry name" value="GSDH"/>
    <property type="match status" value="1"/>
</dbReference>
<reference evidence="3" key="1">
    <citation type="submission" date="2020-04" db="EMBL/GenBank/DDBJ databases">
        <authorList>
            <person name="Zhang T."/>
        </authorList>
    </citation>
    <scope>NUCLEOTIDE SEQUENCE</scope>
    <source>
        <strain evidence="3">HKST-UBA02</strain>
    </source>
</reference>
<sequence length="496" mass="53238">VLANGTQAPLPFLDLTAPTYNSGDLGLLGLAVDPDFETNRWVYVLYTVDTGADDRYSRLVRYQASLSDPNVADVSTKQVLIGDTWPEGIPTLHTSHSVCSIRFGEDKSLLIGHGDGGRFEAVDSGGQDPGGFGPGKTDPAEDIGAFRARAVVTSMAGKILRLDKETGLGLPSNPFWDGDPGSDASRVWAYGLRNPFRFSLRPGTGSTDPADGDPGTLYIGDVGWNIWEEVNVASTGGTNFGWPCWEGPLNNSLYQNVDETAAGNEDVLCDAGLSGENPSSDSFPVVWWHHSNPSSSNPPGLTALSVTGGVFYEGGSYPAEYVGRYFVGAFVRDWILTMDFDETDAFLHHSIFTDSGDHPVYFEIDPATGDVCYAAIFNGTINRIRYEAPADAPAPVASGATERVRWSSDSAPNPFSDHTSLSFVLEREQLTSVDVFDLEGRLVANALTQEARAAGTYQVTWDGKDADGNEAASGVYFMVLRSANGGDTRKVVLARN</sequence>
<dbReference type="EMBL" id="JAGQHS010000471">
    <property type="protein sequence ID" value="MCA9759750.1"/>
    <property type="molecule type" value="Genomic_DNA"/>
</dbReference>